<dbReference type="eggNOG" id="KOG1560">
    <property type="taxonomic scope" value="Eukaryota"/>
</dbReference>
<dbReference type="GeneID" id="16070172"/>
<dbReference type="Proteomes" id="UP000007799">
    <property type="component" value="Unassembled WGS sequence"/>
</dbReference>
<dbReference type="FunCoup" id="F2UMF0">
    <property type="interactions" value="1661"/>
</dbReference>
<evidence type="ECO:0000313" key="4">
    <source>
        <dbReference type="EMBL" id="EGD78299.1"/>
    </source>
</evidence>
<accession>F2UMF0</accession>
<dbReference type="Gene3D" id="3.40.140.10">
    <property type="entry name" value="Cytidine Deaminase, domain 2"/>
    <property type="match status" value="1"/>
</dbReference>
<dbReference type="Pfam" id="PF19445">
    <property type="entry name" value="eIF3h_C"/>
    <property type="match status" value="1"/>
</dbReference>
<dbReference type="PANTHER" id="PTHR10410">
    <property type="entry name" value="EUKARYOTIC TRANSLATION INITIATION FACTOR 3 -RELATED"/>
    <property type="match status" value="1"/>
</dbReference>
<dbReference type="GO" id="GO:0008237">
    <property type="term" value="F:metallopeptidase activity"/>
    <property type="evidence" value="ECO:0007669"/>
    <property type="project" value="InterPro"/>
</dbReference>
<dbReference type="RefSeq" id="XP_004989622.1">
    <property type="nucleotide sequence ID" value="XM_004989565.1"/>
</dbReference>
<feature type="domain" description="eIF3h C-terminal" evidence="3">
    <location>
        <begin position="162"/>
        <end position="349"/>
    </location>
</feature>
<feature type="domain" description="JAB1/MPN/MOV34 metalloenzyme" evidence="2">
    <location>
        <begin position="23"/>
        <end position="87"/>
    </location>
</feature>
<dbReference type="InterPro" id="IPR045810">
    <property type="entry name" value="eIF3h_C"/>
</dbReference>
<evidence type="ECO:0000256" key="1">
    <source>
        <dbReference type="SAM" id="MobiDB-lite"/>
    </source>
</evidence>
<dbReference type="KEGG" id="sre:PTSG_09365"/>
<evidence type="ECO:0000313" key="5">
    <source>
        <dbReference type="Proteomes" id="UP000007799"/>
    </source>
</evidence>
<proteinExistence type="predicted"/>
<dbReference type="Pfam" id="PF01398">
    <property type="entry name" value="JAB"/>
    <property type="match status" value="1"/>
</dbReference>
<dbReference type="EMBL" id="GL832982">
    <property type="protein sequence ID" value="EGD78299.1"/>
    <property type="molecule type" value="Genomic_DNA"/>
</dbReference>
<evidence type="ECO:0000259" key="3">
    <source>
        <dbReference type="Pfam" id="PF19445"/>
    </source>
</evidence>
<protein>
    <submittedName>
        <fullName evidence="4">Uncharacterized protein</fullName>
    </submittedName>
</protein>
<sequence>MSAKQQQQQRQDKPASAYTQEQRVQCVVVDALVVAKVAKFARDSPGNKVMGSLLGMQNQFNLEVTDCFVIPDMKKARANDDGDEDETGGTEMDSERMQQFKDNMLNAMRAVNADFDEVGLFQICDARSLFDQTLISNLLEYQSTMSAAVILAYDPTLVEEDTLSVRAFRLSDVMLKFLGQQRGDQPLSIGPDELKVDNKRLTSSDIFEEIPMTLHTSVLARAAIPELISQTKQDSSFEELDMSLESFLEDNISAMMNCIDELSDEAAKYHRFKDSAGRNQDIAAFYREFKDKNTRPPTMRELQQNFPDEHLETPTGVQPLLINSQISAYCDHLAKFSSQGISTLYLTETPNAVKSGAPAQEQDNEENAAQASA</sequence>
<dbReference type="OrthoDB" id="10265695at2759"/>
<gene>
    <name evidence="4" type="ORF">PTSG_09365</name>
</gene>
<reference evidence="4" key="1">
    <citation type="submission" date="2009-08" db="EMBL/GenBank/DDBJ databases">
        <title>Annotation of Salpingoeca rosetta.</title>
        <authorList>
            <consortium name="The Broad Institute Genome Sequencing Platform"/>
            <person name="Russ C."/>
            <person name="Cuomo C."/>
            <person name="Burger G."/>
            <person name="Gray M.W."/>
            <person name="Holland P.W.H."/>
            <person name="King N."/>
            <person name="Lang F.B.F."/>
            <person name="Roger A.J."/>
            <person name="Ruiz-Trillo I."/>
            <person name="Young S.K."/>
            <person name="Zeng Q."/>
            <person name="Gargeya S."/>
            <person name="Alvarado L."/>
            <person name="Berlin A."/>
            <person name="Chapman S.B."/>
            <person name="Chen Z."/>
            <person name="Freedman E."/>
            <person name="Gellesch M."/>
            <person name="Goldberg J."/>
            <person name="Griggs A."/>
            <person name="Gujja S."/>
            <person name="Heilman E."/>
            <person name="Heiman D."/>
            <person name="Howarth C."/>
            <person name="Mehta T."/>
            <person name="Neiman D."/>
            <person name="Pearson M."/>
            <person name="Roberts A."/>
            <person name="Saif S."/>
            <person name="Shea T."/>
            <person name="Shenoy N."/>
            <person name="Sisk P."/>
            <person name="Stolte C."/>
            <person name="Sykes S."/>
            <person name="White J."/>
            <person name="Yandava C."/>
            <person name="Haas B."/>
            <person name="Nusbaum C."/>
            <person name="Birren B."/>
        </authorList>
    </citation>
    <scope>NUCLEOTIDE SEQUENCE</scope>
    <source>
        <strain evidence="4">ATCC 50818</strain>
    </source>
</reference>
<evidence type="ECO:0000259" key="2">
    <source>
        <dbReference type="Pfam" id="PF01398"/>
    </source>
</evidence>
<dbReference type="InterPro" id="IPR050242">
    <property type="entry name" value="JAMM_MPN+_peptidase_M67A"/>
</dbReference>
<dbReference type="InterPro" id="IPR000555">
    <property type="entry name" value="JAMM/MPN+_dom"/>
</dbReference>
<keyword evidence="5" id="KW-1185">Reference proteome</keyword>
<dbReference type="OMA" id="RLETMCA"/>
<dbReference type="AlphaFoldDB" id="F2UMF0"/>
<dbReference type="STRING" id="946362.F2UMF0"/>
<feature type="region of interest" description="Disordered" evidence="1">
    <location>
        <begin position="354"/>
        <end position="373"/>
    </location>
</feature>
<name>F2UMF0_SALR5</name>
<dbReference type="InParanoid" id="F2UMF0"/>
<organism evidence="4 5">
    <name type="scientific">Salpingoeca rosetta (strain ATCC 50818 / BSB-021)</name>
    <dbReference type="NCBI Taxonomy" id="946362"/>
    <lineage>
        <taxon>Eukaryota</taxon>
        <taxon>Choanoflagellata</taxon>
        <taxon>Craspedida</taxon>
        <taxon>Salpingoecidae</taxon>
        <taxon>Salpingoeca</taxon>
    </lineage>
</organism>